<organism evidence="1 2">
    <name type="scientific">Serendipita vermifera MAFF 305830</name>
    <dbReference type="NCBI Taxonomy" id="933852"/>
    <lineage>
        <taxon>Eukaryota</taxon>
        <taxon>Fungi</taxon>
        <taxon>Dikarya</taxon>
        <taxon>Basidiomycota</taxon>
        <taxon>Agaricomycotina</taxon>
        <taxon>Agaricomycetes</taxon>
        <taxon>Sebacinales</taxon>
        <taxon>Serendipitaceae</taxon>
        <taxon>Serendipita</taxon>
    </lineage>
</organism>
<protein>
    <submittedName>
        <fullName evidence="1">Uncharacterized protein</fullName>
    </submittedName>
</protein>
<gene>
    <name evidence="1" type="ORF">M408DRAFT_305183</name>
</gene>
<dbReference type="Proteomes" id="UP000054097">
    <property type="component" value="Unassembled WGS sequence"/>
</dbReference>
<name>A0A0C2WUQ5_SERVB</name>
<reference evidence="1 2" key="1">
    <citation type="submission" date="2014-04" db="EMBL/GenBank/DDBJ databases">
        <authorList>
            <consortium name="DOE Joint Genome Institute"/>
            <person name="Kuo A."/>
            <person name="Zuccaro A."/>
            <person name="Kohler A."/>
            <person name="Nagy L.G."/>
            <person name="Floudas D."/>
            <person name="Copeland A."/>
            <person name="Barry K.W."/>
            <person name="Cichocki N."/>
            <person name="Veneault-Fourrey C."/>
            <person name="LaButti K."/>
            <person name="Lindquist E.A."/>
            <person name="Lipzen A."/>
            <person name="Lundell T."/>
            <person name="Morin E."/>
            <person name="Murat C."/>
            <person name="Sun H."/>
            <person name="Tunlid A."/>
            <person name="Henrissat B."/>
            <person name="Grigoriev I.V."/>
            <person name="Hibbett D.S."/>
            <person name="Martin F."/>
            <person name="Nordberg H.P."/>
            <person name="Cantor M.N."/>
            <person name="Hua S.X."/>
        </authorList>
    </citation>
    <scope>NUCLEOTIDE SEQUENCE [LARGE SCALE GENOMIC DNA]</scope>
    <source>
        <strain evidence="1 2">MAFF 305830</strain>
    </source>
</reference>
<accession>A0A0C2WUQ5</accession>
<reference evidence="2" key="2">
    <citation type="submission" date="2015-01" db="EMBL/GenBank/DDBJ databases">
        <title>Evolutionary Origins and Diversification of the Mycorrhizal Mutualists.</title>
        <authorList>
            <consortium name="DOE Joint Genome Institute"/>
            <consortium name="Mycorrhizal Genomics Consortium"/>
            <person name="Kohler A."/>
            <person name="Kuo A."/>
            <person name="Nagy L.G."/>
            <person name="Floudas D."/>
            <person name="Copeland A."/>
            <person name="Barry K.W."/>
            <person name="Cichocki N."/>
            <person name="Veneault-Fourrey C."/>
            <person name="LaButti K."/>
            <person name="Lindquist E.A."/>
            <person name="Lipzen A."/>
            <person name="Lundell T."/>
            <person name="Morin E."/>
            <person name="Murat C."/>
            <person name="Riley R."/>
            <person name="Ohm R."/>
            <person name="Sun H."/>
            <person name="Tunlid A."/>
            <person name="Henrissat B."/>
            <person name="Grigoriev I.V."/>
            <person name="Hibbett D.S."/>
            <person name="Martin F."/>
        </authorList>
    </citation>
    <scope>NUCLEOTIDE SEQUENCE [LARGE SCALE GENOMIC DNA]</scope>
    <source>
        <strain evidence="2">MAFF 305830</strain>
    </source>
</reference>
<keyword evidence="2" id="KW-1185">Reference proteome</keyword>
<evidence type="ECO:0000313" key="1">
    <source>
        <dbReference type="EMBL" id="KIM21112.1"/>
    </source>
</evidence>
<dbReference type="EMBL" id="KN824393">
    <property type="protein sequence ID" value="KIM21112.1"/>
    <property type="molecule type" value="Genomic_DNA"/>
</dbReference>
<evidence type="ECO:0000313" key="2">
    <source>
        <dbReference type="Proteomes" id="UP000054097"/>
    </source>
</evidence>
<sequence length="400" mass="45162">MSWVSVGSEAPFVCIFYFESQICGRHLDWRGRDNHGLSGHPTQIPTLSNPCSHLPHQWGERAKGSDMPQRIKKLNINVLDFLPGMTTGQKLDSTPSSTNNGRTLPLDIASSILFHVTDFSSLKCLMLVNKCFFEAFQTSRTSLMTAVAVNMFGESLDWALVLAQILSRSGTGSIYPNQTIELKSPSPITLASSKVLKKAQFIYHVINKWIELYKIKHLWLNATETGSEASRERERFVRALILHWVCVYCASPFAMRTIGKSDILGYFSNFELSETLAIVSFFQDVLSRVSEECELEGDDRFMYWPTYCFSREPDWLLRLLDNYTAALAGTDASRLDTYSMYPAYTEWRKRHLAFDYEGEAHAHLTDTGHASLALEFTGKGTSGDFRRISMKQATLAGHDA</sequence>
<dbReference type="AlphaFoldDB" id="A0A0C2WUQ5"/>
<dbReference type="HOGENOM" id="CLU_765400_0_0_1"/>
<proteinExistence type="predicted"/>